<organism evidence="1 2">
    <name type="scientific">Panicum virgatum</name>
    <name type="common">Blackwell switchgrass</name>
    <dbReference type="NCBI Taxonomy" id="38727"/>
    <lineage>
        <taxon>Eukaryota</taxon>
        <taxon>Viridiplantae</taxon>
        <taxon>Streptophyta</taxon>
        <taxon>Embryophyta</taxon>
        <taxon>Tracheophyta</taxon>
        <taxon>Spermatophyta</taxon>
        <taxon>Magnoliopsida</taxon>
        <taxon>Liliopsida</taxon>
        <taxon>Poales</taxon>
        <taxon>Poaceae</taxon>
        <taxon>PACMAD clade</taxon>
        <taxon>Panicoideae</taxon>
        <taxon>Panicodae</taxon>
        <taxon>Paniceae</taxon>
        <taxon>Panicinae</taxon>
        <taxon>Panicum</taxon>
        <taxon>Panicum sect. Hiantes</taxon>
    </lineage>
</organism>
<dbReference type="Proteomes" id="UP000823388">
    <property type="component" value="Chromosome 3N"/>
</dbReference>
<evidence type="ECO:0000313" key="2">
    <source>
        <dbReference type="Proteomes" id="UP000823388"/>
    </source>
</evidence>
<evidence type="ECO:0000313" key="1">
    <source>
        <dbReference type="EMBL" id="KAG2619615.1"/>
    </source>
</evidence>
<name>A0A8T0UCG7_PANVG</name>
<keyword evidence="2" id="KW-1185">Reference proteome</keyword>
<gene>
    <name evidence="1" type="ORF">PVAP13_3NG128402</name>
</gene>
<reference evidence="1" key="1">
    <citation type="submission" date="2020-05" db="EMBL/GenBank/DDBJ databases">
        <title>WGS assembly of Panicum virgatum.</title>
        <authorList>
            <person name="Lovell J.T."/>
            <person name="Jenkins J."/>
            <person name="Shu S."/>
            <person name="Juenger T.E."/>
            <person name="Schmutz J."/>
        </authorList>
    </citation>
    <scope>NUCLEOTIDE SEQUENCE</scope>
    <source>
        <strain evidence="1">AP13</strain>
    </source>
</reference>
<sequence>MVARRWAVPWRRLLLRARGQRLRGQMLRRRGGRTSLLRPSLGRSALLGIRLRHRRGRGGWERRHEQRHGGGQSAAMHLSLLRRGRLFPAPGALLPMAAGAEGEGGRASRARRALPRARAWDATSAGTGGPYIRAI</sequence>
<protein>
    <submittedName>
        <fullName evidence="1">Uncharacterized protein</fullName>
    </submittedName>
</protein>
<comment type="caution">
    <text evidence="1">The sequence shown here is derived from an EMBL/GenBank/DDBJ whole genome shotgun (WGS) entry which is preliminary data.</text>
</comment>
<proteinExistence type="predicted"/>
<accession>A0A8T0UCG7</accession>
<dbReference type="EMBL" id="CM029042">
    <property type="protein sequence ID" value="KAG2619615.1"/>
    <property type="molecule type" value="Genomic_DNA"/>
</dbReference>
<dbReference type="AlphaFoldDB" id="A0A8T0UCG7"/>